<reference evidence="1 2" key="1">
    <citation type="submission" date="2022-05" db="EMBL/GenBank/DDBJ databases">
        <title>Genome Resource of Streptomyces lavenduligriseus GA1-1, a Strain with Broad-Spectrum Antifungal Activity against Phytopathogenic Fungi.</title>
        <authorList>
            <person name="Qi D."/>
        </authorList>
    </citation>
    <scope>NUCLEOTIDE SEQUENCE [LARGE SCALE GENOMIC DNA]</scope>
    <source>
        <strain evidence="1 2">GA1-1</strain>
    </source>
</reference>
<dbReference type="Proteomes" id="UP001202052">
    <property type="component" value="Unassembled WGS sequence"/>
</dbReference>
<proteinExistence type="predicted"/>
<keyword evidence="2" id="KW-1185">Reference proteome</keyword>
<gene>
    <name evidence="1" type="ORF">M4438_37675</name>
</gene>
<organism evidence="1 2">
    <name type="scientific">Streptomyces lavenduligriseus</name>
    <dbReference type="NCBI Taxonomy" id="67315"/>
    <lineage>
        <taxon>Bacteria</taxon>
        <taxon>Bacillati</taxon>
        <taxon>Actinomycetota</taxon>
        <taxon>Actinomycetes</taxon>
        <taxon>Kitasatosporales</taxon>
        <taxon>Streptomycetaceae</taxon>
        <taxon>Streptomyces</taxon>
    </lineage>
</organism>
<dbReference type="EMBL" id="JAMCCK010000171">
    <property type="protein sequence ID" value="MCL3999154.1"/>
    <property type="molecule type" value="Genomic_DNA"/>
</dbReference>
<evidence type="ECO:0000313" key="1">
    <source>
        <dbReference type="EMBL" id="MCL3999154.1"/>
    </source>
</evidence>
<comment type="caution">
    <text evidence="1">The sequence shown here is derived from an EMBL/GenBank/DDBJ whole genome shotgun (WGS) entry which is preliminary data.</text>
</comment>
<sequence>MTTPNARTTAADALLDALTSEASQWASDTTGDQQLLDAVAAAAPGDKLALLQSSNLLPSHLSNAIGKALAVLDPATYATPAGTRRQADVAFRALATVMVCVSGTSVKEARTRVEAATGEEIDPDVPRPDGVRVCALTIEPGTVRLAQPGEVPVTHPNGPQTGAPATLLPPAIRAGSRDVVDHCWNSEERDFADQDDAGRAGHIFPALRLLRSYLDTPAV</sequence>
<accession>A0ABT0P5Y7</accession>
<dbReference type="RefSeq" id="WP_249493669.1">
    <property type="nucleotide sequence ID" value="NZ_JAMCCK010000171.1"/>
</dbReference>
<protein>
    <submittedName>
        <fullName evidence="1">Uncharacterized protein</fullName>
    </submittedName>
</protein>
<evidence type="ECO:0000313" key="2">
    <source>
        <dbReference type="Proteomes" id="UP001202052"/>
    </source>
</evidence>
<name>A0ABT0P5Y7_9ACTN</name>